<dbReference type="AlphaFoldDB" id="A0AAW4HIB4"/>
<protein>
    <submittedName>
        <fullName evidence="2">Uncharacterized protein</fullName>
    </submittedName>
</protein>
<evidence type="ECO:0000313" key="2">
    <source>
        <dbReference type="EMBL" id="MBN8124506.1"/>
    </source>
</evidence>
<keyword evidence="1" id="KW-0812">Transmembrane</keyword>
<keyword evidence="1" id="KW-0472">Membrane</keyword>
<dbReference type="RefSeq" id="WP_206623162.1">
    <property type="nucleotide sequence ID" value="NZ_JAFKOQ010000039.1"/>
</dbReference>
<organism evidence="2 3">
    <name type="scientific">Vibrio vulnificus</name>
    <dbReference type="NCBI Taxonomy" id="672"/>
    <lineage>
        <taxon>Bacteria</taxon>
        <taxon>Pseudomonadati</taxon>
        <taxon>Pseudomonadota</taxon>
        <taxon>Gammaproteobacteria</taxon>
        <taxon>Vibrionales</taxon>
        <taxon>Vibrionaceae</taxon>
        <taxon>Vibrio</taxon>
    </lineage>
</organism>
<sequence>MSLIIELSVQLSFSDYLTQLFSQFTAEGFSLVCQGLMYLAIAYATLKSE</sequence>
<dbReference type="Proteomes" id="UP000664056">
    <property type="component" value="Unassembled WGS sequence"/>
</dbReference>
<gene>
    <name evidence="2" type="ORF">J0J18_22585</name>
</gene>
<proteinExistence type="predicted"/>
<comment type="caution">
    <text evidence="2">The sequence shown here is derived from an EMBL/GenBank/DDBJ whole genome shotgun (WGS) entry which is preliminary data.</text>
</comment>
<keyword evidence="1" id="KW-1133">Transmembrane helix</keyword>
<evidence type="ECO:0000313" key="3">
    <source>
        <dbReference type="Proteomes" id="UP000664056"/>
    </source>
</evidence>
<reference evidence="2" key="1">
    <citation type="submission" date="2021-03" db="EMBL/GenBank/DDBJ databases">
        <title>Study of the foodborne Vibrio vulnificus isolates from China.</title>
        <authorList>
            <person name="Zheng Z."/>
            <person name="Ye L."/>
        </authorList>
    </citation>
    <scope>NUCLEOTIDE SEQUENCE</scope>
    <source>
        <strain evidence="2">Vv1582</strain>
    </source>
</reference>
<dbReference type="EMBL" id="JAFKOQ010000039">
    <property type="protein sequence ID" value="MBN8124506.1"/>
    <property type="molecule type" value="Genomic_DNA"/>
</dbReference>
<accession>A0AAW4HIB4</accession>
<name>A0AAW4HIB4_VIBVL</name>
<evidence type="ECO:0000256" key="1">
    <source>
        <dbReference type="SAM" id="Phobius"/>
    </source>
</evidence>
<feature type="transmembrane region" description="Helical" evidence="1">
    <location>
        <begin position="20"/>
        <end position="46"/>
    </location>
</feature>